<evidence type="ECO:0008006" key="3">
    <source>
        <dbReference type="Google" id="ProtNLM"/>
    </source>
</evidence>
<reference evidence="1" key="1">
    <citation type="journal article" date="2023" name="G3 (Bethesda)">
        <title>Whole genome assemblies of Zophobas morio and Tenebrio molitor.</title>
        <authorList>
            <person name="Kaur S."/>
            <person name="Stinson S.A."/>
            <person name="diCenzo G.C."/>
        </authorList>
    </citation>
    <scope>NUCLEOTIDE SEQUENCE</scope>
    <source>
        <strain evidence="1">QUZm001</strain>
    </source>
</reference>
<proteinExistence type="predicted"/>
<gene>
    <name evidence="1" type="ORF">Zmor_017930</name>
</gene>
<keyword evidence="2" id="KW-1185">Reference proteome</keyword>
<protein>
    <recommendedName>
        <fullName evidence="3">G2 M phase-specific E3 ubiquitin- ligase-like</fullName>
    </recommendedName>
</protein>
<evidence type="ECO:0000313" key="2">
    <source>
        <dbReference type="Proteomes" id="UP001168821"/>
    </source>
</evidence>
<sequence>MLIKIIENQEPLDGYKLKRLFQNRKAIYVRPFEDIATSSEVRLDASTAVSGETTAEEFSDTEFNEDTEFENNMDIAIERSLNDSDKPVTLQSVLETLSKRIKDENVTHFNIYRKEVFLSCIRATTRKRFNPFAKIVVTFTDNSNNSEGAVDAGGPTREMFRLVFLELKDSILFEGKDKKFLSLNCKSLEKGEYYEAGKIIALSLIHVGQGPHFFSDVLFSAIVHGIHNAKPVAEFIDQHILETVYKVRNISSLDKLQEMVINEPIFGVAGIYFTSSLEEKEDIIERTLRFYNFYRIKAALDQFIEGLKIGDVYDLMVKHPDLFYPLMCSEPPALTAEVMINLFEVVYSCEGSNIRDAENRTISYWRDYLMDCEEVEDEDGVTLKEILIFATGASSIPPLGFSTKPVIQFMHTSYT</sequence>
<dbReference type="EMBL" id="JALNTZ010000005">
    <property type="protein sequence ID" value="KAJ3651926.1"/>
    <property type="molecule type" value="Genomic_DNA"/>
</dbReference>
<organism evidence="1 2">
    <name type="scientific">Zophobas morio</name>
    <dbReference type="NCBI Taxonomy" id="2755281"/>
    <lineage>
        <taxon>Eukaryota</taxon>
        <taxon>Metazoa</taxon>
        <taxon>Ecdysozoa</taxon>
        <taxon>Arthropoda</taxon>
        <taxon>Hexapoda</taxon>
        <taxon>Insecta</taxon>
        <taxon>Pterygota</taxon>
        <taxon>Neoptera</taxon>
        <taxon>Endopterygota</taxon>
        <taxon>Coleoptera</taxon>
        <taxon>Polyphaga</taxon>
        <taxon>Cucujiformia</taxon>
        <taxon>Tenebrionidae</taxon>
        <taxon>Zophobas</taxon>
    </lineage>
</organism>
<comment type="caution">
    <text evidence="1">The sequence shown here is derived from an EMBL/GenBank/DDBJ whole genome shotgun (WGS) entry which is preliminary data.</text>
</comment>
<dbReference type="InterPro" id="IPR035983">
    <property type="entry name" value="Hect_E3_ubiquitin_ligase"/>
</dbReference>
<dbReference type="Proteomes" id="UP001168821">
    <property type="component" value="Unassembled WGS sequence"/>
</dbReference>
<evidence type="ECO:0000313" key="1">
    <source>
        <dbReference type="EMBL" id="KAJ3651926.1"/>
    </source>
</evidence>
<dbReference type="SUPFAM" id="SSF56204">
    <property type="entry name" value="Hect, E3 ligase catalytic domain"/>
    <property type="match status" value="1"/>
</dbReference>
<accession>A0AA38ICE8</accession>
<name>A0AA38ICE8_9CUCU</name>
<dbReference type="AlphaFoldDB" id="A0AA38ICE8"/>
<dbReference type="Gene3D" id="3.90.1750.10">
    <property type="entry name" value="Hect, E3 ligase catalytic domains"/>
    <property type="match status" value="1"/>
</dbReference>
<dbReference type="GO" id="GO:0004842">
    <property type="term" value="F:ubiquitin-protein transferase activity"/>
    <property type="evidence" value="ECO:0007669"/>
    <property type="project" value="InterPro"/>
</dbReference>